<keyword evidence="9" id="KW-1185">Reference proteome</keyword>
<organism evidence="8 9">
    <name type="scientific">Rhizobium giardinii</name>
    <dbReference type="NCBI Taxonomy" id="56731"/>
    <lineage>
        <taxon>Bacteria</taxon>
        <taxon>Pseudomonadati</taxon>
        <taxon>Pseudomonadota</taxon>
        <taxon>Alphaproteobacteria</taxon>
        <taxon>Hyphomicrobiales</taxon>
        <taxon>Rhizobiaceae</taxon>
        <taxon>Rhizobium/Agrobacterium group</taxon>
        <taxon>Rhizobium</taxon>
    </lineage>
</organism>
<sequence length="103" mass="11017">MDIVFLSPDGSERRVVAREGMSIMAAATSNGIGGIVGECGGNAMCATCHIYVDDDRLPPLSPEEDELLEGTADERTEKSRLGCQIALTAEMDGLRVLLPEHQI</sequence>
<feature type="domain" description="2Fe-2S ferredoxin-type" evidence="7">
    <location>
        <begin position="1"/>
        <end position="102"/>
    </location>
</feature>
<dbReference type="Proteomes" id="UP000585507">
    <property type="component" value="Unassembled WGS sequence"/>
</dbReference>
<protein>
    <submittedName>
        <fullName evidence="8">2Fe-2S ferredoxin</fullName>
    </submittedName>
</protein>
<accession>A0A7W8UGY5</accession>
<dbReference type="GO" id="GO:0009055">
    <property type="term" value="F:electron transfer activity"/>
    <property type="evidence" value="ECO:0007669"/>
    <property type="project" value="TreeGrafter"/>
</dbReference>
<proteinExistence type="inferred from homology"/>
<evidence type="ECO:0000256" key="5">
    <source>
        <dbReference type="ARBA" id="ARBA00023014"/>
    </source>
</evidence>
<comment type="similarity">
    <text evidence="1">Belongs to the adrenodoxin/putidaredoxin family.</text>
</comment>
<gene>
    <name evidence="8" type="ORF">GGD55_005896</name>
</gene>
<dbReference type="PROSITE" id="PS51085">
    <property type="entry name" value="2FE2S_FER_2"/>
    <property type="match status" value="1"/>
</dbReference>
<dbReference type="GO" id="GO:0046872">
    <property type="term" value="F:metal ion binding"/>
    <property type="evidence" value="ECO:0007669"/>
    <property type="project" value="UniProtKB-KW"/>
</dbReference>
<dbReference type="Pfam" id="PF00111">
    <property type="entry name" value="Fer2"/>
    <property type="match status" value="1"/>
</dbReference>
<reference evidence="8 9" key="1">
    <citation type="submission" date="2020-08" db="EMBL/GenBank/DDBJ databases">
        <title>Genomic Encyclopedia of Type Strains, Phase IV (KMG-V): Genome sequencing to study the core and pangenomes of soil and plant-associated prokaryotes.</title>
        <authorList>
            <person name="Whitman W."/>
        </authorList>
    </citation>
    <scope>NUCLEOTIDE SEQUENCE [LARGE SCALE GENOMIC DNA]</scope>
    <source>
        <strain evidence="8 9">SEMIA 4084</strain>
    </source>
</reference>
<dbReference type="GO" id="GO:0140647">
    <property type="term" value="P:P450-containing electron transport chain"/>
    <property type="evidence" value="ECO:0007669"/>
    <property type="project" value="InterPro"/>
</dbReference>
<dbReference type="EMBL" id="JACHBK010000017">
    <property type="protein sequence ID" value="MBB5539152.1"/>
    <property type="molecule type" value="Genomic_DNA"/>
</dbReference>
<dbReference type="Gene3D" id="3.10.20.30">
    <property type="match status" value="1"/>
</dbReference>
<dbReference type="RefSeq" id="WP_018326312.1">
    <property type="nucleotide sequence ID" value="NZ_JACHBK010000017.1"/>
</dbReference>
<dbReference type="InterPro" id="IPR001055">
    <property type="entry name" value="Adrenodoxin-like"/>
</dbReference>
<name>A0A7W8UGY5_9HYPH</name>
<evidence type="ECO:0000256" key="3">
    <source>
        <dbReference type="ARBA" id="ARBA00022723"/>
    </source>
</evidence>
<evidence type="ECO:0000313" key="8">
    <source>
        <dbReference type="EMBL" id="MBB5539152.1"/>
    </source>
</evidence>
<keyword evidence="2" id="KW-0001">2Fe-2S</keyword>
<evidence type="ECO:0000256" key="2">
    <source>
        <dbReference type="ARBA" id="ARBA00022714"/>
    </source>
</evidence>
<dbReference type="SUPFAM" id="SSF54292">
    <property type="entry name" value="2Fe-2S ferredoxin-like"/>
    <property type="match status" value="1"/>
</dbReference>
<dbReference type="GO" id="GO:0051537">
    <property type="term" value="F:2 iron, 2 sulfur cluster binding"/>
    <property type="evidence" value="ECO:0007669"/>
    <property type="project" value="UniProtKB-KW"/>
</dbReference>
<evidence type="ECO:0000256" key="1">
    <source>
        <dbReference type="ARBA" id="ARBA00010914"/>
    </source>
</evidence>
<dbReference type="InterPro" id="IPR012675">
    <property type="entry name" value="Beta-grasp_dom_sf"/>
</dbReference>
<keyword evidence="4" id="KW-0408">Iron</keyword>
<evidence type="ECO:0000256" key="4">
    <source>
        <dbReference type="ARBA" id="ARBA00023004"/>
    </source>
</evidence>
<dbReference type="InterPro" id="IPR001041">
    <property type="entry name" value="2Fe-2S_ferredoxin-type"/>
</dbReference>
<dbReference type="GO" id="GO:0005829">
    <property type="term" value="C:cytosol"/>
    <property type="evidence" value="ECO:0007669"/>
    <property type="project" value="TreeGrafter"/>
</dbReference>
<evidence type="ECO:0000256" key="6">
    <source>
        <dbReference type="ARBA" id="ARBA00034078"/>
    </source>
</evidence>
<evidence type="ECO:0000259" key="7">
    <source>
        <dbReference type="PROSITE" id="PS51085"/>
    </source>
</evidence>
<comment type="cofactor">
    <cofactor evidence="6">
        <name>[2Fe-2S] cluster</name>
        <dbReference type="ChEBI" id="CHEBI:190135"/>
    </cofactor>
</comment>
<keyword evidence="5" id="KW-0411">Iron-sulfur</keyword>
<dbReference type="PANTHER" id="PTHR23426:SF65">
    <property type="entry name" value="FERREDOXIN-2, MITOCHONDRIAL"/>
    <property type="match status" value="1"/>
</dbReference>
<keyword evidence="3" id="KW-0479">Metal-binding</keyword>
<dbReference type="PANTHER" id="PTHR23426">
    <property type="entry name" value="FERREDOXIN/ADRENODOXIN"/>
    <property type="match status" value="1"/>
</dbReference>
<dbReference type="CDD" id="cd00207">
    <property type="entry name" value="fer2"/>
    <property type="match status" value="1"/>
</dbReference>
<dbReference type="InterPro" id="IPR036010">
    <property type="entry name" value="2Fe-2S_ferredoxin-like_sf"/>
</dbReference>
<dbReference type="AlphaFoldDB" id="A0A7W8UGY5"/>
<evidence type="ECO:0000313" key="9">
    <source>
        <dbReference type="Proteomes" id="UP000585507"/>
    </source>
</evidence>
<comment type="caution">
    <text evidence="8">The sequence shown here is derived from an EMBL/GenBank/DDBJ whole genome shotgun (WGS) entry which is preliminary data.</text>
</comment>